<accession>A0AA38W193</accession>
<evidence type="ECO:0008006" key="4">
    <source>
        <dbReference type="Google" id="ProtNLM"/>
    </source>
</evidence>
<evidence type="ECO:0000313" key="2">
    <source>
        <dbReference type="EMBL" id="KAJ9158140.1"/>
    </source>
</evidence>
<evidence type="ECO:0000256" key="1">
    <source>
        <dbReference type="SAM" id="MobiDB-lite"/>
    </source>
</evidence>
<feature type="region of interest" description="Disordered" evidence="1">
    <location>
        <begin position="387"/>
        <end position="435"/>
    </location>
</feature>
<proteinExistence type="predicted"/>
<protein>
    <recommendedName>
        <fullName evidence="4">F-box domain-containing protein</fullName>
    </recommendedName>
</protein>
<dbReference type="AlphaFoldDB" id="A0AA38W193"/>
<organism evidence="2 3">
    <name type="scientific">Coniochaeta hoffmannii</name>
    <dbReference type="NCBI Taxonomy" id="91930"/>
    <lineage>
        <taxon>Eukaryota</taxon>
        <taxon>Fungi</taxon>
        <taxon>Dikarya</taxon>
        <taxon>Ascomycota</taxon>
        <taxon>Pezizomycotina</taxon>
        <taxon>Sordariomycetes</taxon>
        <taxon>Sordariomycetidae</taxon>
        <taxon>Coniochaetales</taxon>
        <taxon>Coniochaetaceae</taxon>
        <taxon>Coniochaeta</taxon>
    </lineage>
</organism>
<feature type="compositionally biased region" description="Basic and acidic residues" evidence="1">
    <location>
        <begin position="425"/>
        <end position="435"/>
    </location>
</feature>
<feature type="compositionally biased region" description="Basic and acidic residues" evidence="1">
    <location>
        <begin position="387"/>
        <end position="417"/>
    </location>
</feature>
<dbReference type="PANTHER" id="PTHR42085:SF2">
    <property type="entry name" value="F-BOX DOMAIN-CONTAINING PROTEIN"/>
    <property type="match status" value="1"/>
</dbReference>
<dbReference type="PANTHER" id="PTHR42085">
    <property type="entry name" value="F-BOX DOMAIN-CONTAINING PROTEIN"/>
    <property type="match status" value="1"/>
</dbReference>
<dbReference type="InterPro" id="IPR038883">
    <property type="entry name" value="AN11006-like"/>
</dbReference>
<dbReference type="EMBL" id="JANBVN010000041">
    <property type="protein sequence ID" value="KAJ9158140.1"/>
    <property type="molecule type" value="Genomic_DNA"/>
</dbReference>
<reference evidence="2" key="1">
    <citation type="submission" date="2022-07" db="EMBL/GenBank/DDBJ databases">
        <title>Fungi with potential for degradation of polypropylene.</title>
        <authorList>
            <person name="Gostincar C."/>
        </authorList>
    </citation>
    <scope>NUCLEOTIDE SEQUENCE</scope>
    <source>
        <strain evidence="2">EXF-13287</strain>
    </source>
</reference>
<gene>
    <name evidence="2" type="ORF">NKR19_g3610</name>
</gene>
<sequence>MGCMELRIDPEWAWEPRRGFLGLPRELRDVIYALVVIEPSKWERRHSALCDLCPRDMSTYERPVFDDGSTSKCATCRCKSRRNMGLLLANRQIHRETAAMFWSQNTFCFDTATQFGEEVGPKLRQEYLELLQHVSILRVTWQDYQMEWFWRQDRQRIDRGGAAMWHALLRCVGLRTVEMATENVFRPAHFDDRSPHDFTSFIPQLKKRLPNLQEFALAGLIVYDVNPMTSRFDTELDWCAAPPIAKRRLLYVKARKPLDLGKITTAIEVKEALRSFRTNFMVHVKFALETTLLGVDENDFSTDPNDPSASGYALVESLNDNDTFHKLKLRDDTVATVRLLGLPISQQTRIRHVKERWREDARRKSAGKPTVWEEKYKTVMQERQVAKREKRVVDASKEHQAYMEARQSRREETEARERKQKRRERVKERVSLARNEKLAQELREAERKRVRSPK</sequence>
<dbReference type="Proteomes" id="UP001174691">
    <property type="component" value="Unassembled WGS sequence"/>
</dbReference>
<name>A0AA38W193_9PEZI</name>
<comment type="caution">
    <text evidence="2">The sequence shown here is derived from an EMBL/GenBank/DDBJ whole genome shotgun (WGS) entry which is preliminary data.</text>
</comment>
<keyword evidence="3" id="KW-1185">Reference proteome</keyword>
<evidence type="ECO:0000313" key="3">
    <source>
        <dbReference type="Proteomes" id="UP001174691"/>
    </source>
</evidence>